<gene>
    <name evidence="1" type="ORF">EV215_1325</name>
</gene>
<dbReference type="AlphaFoldDB" id="A0AA46DYC1"/>
<dbReference type="EMBL" id="SOBG01000005">
    <property type="protein sequence ID" value="TDT69786.1"/>
    <property type="molecule type" value="Genomic_DNA"/>
</dbReference>
<evidence type="ECO:0000313" key="1">
    <source>
        <dbReference type="EMBL" id="TDT69786.1"/>
    </source>
</evidence>
<reference evidence="1 2" key="1">
    <citation type="submission" date="2019-03" db="EMBL/GenBank/DDBJ databases">
        <title>Genomic Encyclopedia of Type Strains, Phase IV (KMG-IV): sequencing the most valuable type-strain genomes for metagenomic binning, comparative biology and taxonomic classification.</title>
        <authorList>
            <person name="Goeker M."/>
        </authorList>
    </citation>
    <scope>NUCLEOTIDE SEQUENCE [LARGE SCALE GENOMIC DNA]</scope>
    <source>
        <strain evidence="1 2">DSM 100055</strain>
    </source>
</reference>
<sequence>MNRLVFIIFFIFYLVSFAKNPLDNYISDDVYKESLKKFQGKNNYFKELIVDKTKINQRIIQTTGRITSTFKKIDTIIKKGDMWGGILYYIEDGIEKRKVIFGNTSIKIGDYRYYLQPHEKGVVITDISSGKILKLNVQEGR</sequence>
<protein>
    <submittedName>
        <fullName evidence="1">Uncharacterized protein</fullName>
    </submittedName>
</protein>
<organism evidence="1 2">
    <name type="scientific">Hypnocyclicus thermotrophus</name>
    <dbReference type="NCBI Taxonomy" id="1627895"/>
    <lineage>
        <taxon>Bacteria</taxon>
        <taxon>Fusobacteriati</taxon>
        <taxon>Fusobacteriota</taxon>
        <taxon>Fusobacteriia</taxon>
        <taxon>Fusobacteriales</taxon>
        <taxon>Fusobacteriaceae</taxon>
        <taxon>Hypnocyclicus</taxon>
    </lineage>
</organism>
<keyword evidence="2" id="KW-1185">Reference proteome</keyword>
<accession>A0AA46DYC1</accession>
<dbReference type="RefSeq" id="WP_134113197.1">
    <property type="nucleotide sequence ID" value="NZ_SOBG01000005.1"/>
</dbReference>
<name>A0AA46DYC1_9FUSO</name>
<proteinExistence type="predicted"/>
<evidence type="ECO:0000313" key="2">
    <source>
        <dbReference type="Proteomes" id="UP000294678"/>
    </source>
</evidence>
<comment type="caution">
    <text evidence="1">The sequence shown here is derived from an EMBL/GenBank/DDBJ whole genome shotgun (WGS) entry which is preliminary data.</text>
</comment>
<dbReference type="Proteomes" id="UP000294678">
    <property type="component" value="Unassembled WGS sequence"/>
</dbReference>